<feature type="transmembrane region" description="Helical" evidence="2">
    <location>
        <begin position="91"/>
        <end position="110"/>
    </location>
</feature>
<evidence type="ECO:0000256" key="2">
    <source>
        <dbReference type="SAM" id="Phobius"/>
    </source>
</evidence>
<sequence>MLRRAPRPRSRPARPRRALGASVTERAASFRSGSTRPGNGSAGHGTRRGGAVVAGLVVGALVALSVSQSWITWTVEPGGVEVTVKGQQAAAVVQAEGLTLLAVVAVMGLAGPVLARVLAVIELAVAGGALWAIRQVLVDPLDVSAAALGEATGVTGPHTLAGMVGDPAFSGWLWVAAVAAVLAALHAVWVLVAAGRWRRTVRRFQMPTAEAVRGPSPVGAIPAAQTWDALSVGLDPTVEAGDAEAAEEPAGGGDDPRDRR</sequence>
<feature type="transmembrane region" description="Helical" evidence="2">
    <location>
        <begin position="117"/>
        <end position="133"/>
    </location>
</feature>
<evidence type="ECO:0000313" key="4">
    <source>
        <dbReference type="Proteomes" id="UP000481339"/>
    </source>
</evidence>
<feature type="region of interest" description="Disordered" evidence="1">
    <location>
        <begin position="1"/>
        <end position="46"/>
    </location>
</feature>
<protein>
    <submittedName>
        <fullName evidence="3">Trp biosynthesis-associated membrane protein</fullName>
    </submittedName>
</protein>
<evidence type="ECO:0000256" key="1">
    <source>
        <dbReference type="SAM" id="MobiDB-lite"/>
    </source>
</evidence>
<feature type="compositionally biased region" description="Basic residues" evidence="1">
    <location>
        <begin position="1"/>
        <end position="17"/>
    </location>
</feature>
<evidence type="ECO:0000313" key="3">
    <source>
        <dbReference type="EMBL" id="KAB1632905.1"/>
    </source>
</evidence>
<keyword evidence="2" id="KW-0472">Membrane</keyword>
<dbReference type="InterPro" id="IPR019051">
    <property type="entry name" value="Trp_biosyn_TM_oprn/chp"/>
</dbReference>
<proteinExistence type="predicted"/>
<dbReference type="EMBL" id="WBKA01000002">
    <property type="protein sequence ID" value="KAB1632905.1"/>
    <property type="molecule type" value="Genomic_DNA"/>
</dbReference>
<keyword evidence="2" id="KW-0812">Transmembrane</keyword>
<feature type="transmembrane region" description="Helical" evidence="2">
    <location>
        <begin position="172"/>
        <end position="194"/>
    </location>
</feature>
<accession>A0A7C8FRI9</accession>
<feature type="transmembrane region" description="Helical" evidence="2">
    <location>
        <begin position="51"/>
        <end position="71"/>
    </location>
</feature>
<dbReference type="Proteomes" id="UP000481339">
    <property type="component" value="Unassembled WGS sequence"/>
</dbReference>
<comment type="caution">
    <text evidence="3">The sequence shown here is derived from an EMBL/GenBank/DDBJ whole genome shotgun (WGS) entry which is preliminary data.</text>
</comment>
<organism evidence="3 4">
    <name type="scientific">Pseudoclavibacter caeni</name>
    <dbReference type="NCBI Taxonomy" id="908846"/>
    <lineage>
        <taxon>Bacteria</taxon>
        <taxon>Bacillati</taxon>
        <taxon>Actinomycetota</taxon>
        <taxon>Actinomycetes</taxon>
        <taxon>Micrococcales</taxon>
        <taxon>Microbacteriaceae</taxon>
        <taxon>Pseudoclavibacter</taxon>
    </lineage>
</organism>
<name>A0A7C8FRI9_9MICO</name>
<keyword evidence="2" id="KW-1133">Transmembrane helix</keyword>
<dbReference type="Pfam" id="PF09534">
    <property type="entry name" value="Trp_oprn_chp"/>
    <property type="match status" value="1"/>
</dbReference>
<gene>
    <name evidence="3" type="ORF">F8O02_03335</name>
</gene>
<dbReference type="OrthoDB" id="5121391at2"/>
<dbReference type="AlphaFoldDB" id="A0A7C8FRI9"/>
<feature type="region of interest" description="Disordered" evidence="1">
    <location>
        <begin position="238"/>
        <end position="260"/>
    </location>
</feature>
<keyword evidence="4" id="KW-1185">Reference proteome</keyword>
<reference evidence="3 4" key="1">
    <citation type="submission" date="2019-09" db="EMBL/GenBank/DDBJ databases">
        <title>Phylogeny of genus Pseudoclavibacter and closely related genus.</title>
        <authorList>
            <person name="Li Y."/>
        </authorList>
    </citation>
    <scope>NUCLEOTIDE SEQUENCE [LARGE SCALE GENOMIC DNA]</scope>
    <source>
        <strain evidence="3 4">JCM 16921</strain>
    </source>
</reference>